<protein>
    <submittedName>
        <fullName evidence="3">Phosphonate ABC transporter substrate-binding protein</fullName>
    </submittedName>
</protein>
<dbReference type="RefSeq" id="WP_188781245.1">
    <property type="nucleotide sequence ID" value="NZ_BMKQ01000002.1"/>
</dbReference>
<proteinExistence type="inferred from homology"/>
<comment type="similarity">
    <text evidence="1">Belongs to the phosphate/phosphite/phosphonate binding protein family.</text>
</comment>
<evidence type="ECO:0000256" key="1">
    <source>
        <dbReference type="ARBA" id="ARBA00007162"/>
    </source>
</evidence>
<dbReference type="GO" id="GO:0055085">
    <property type="term" value="P:transmembrane transport"/>
    <property type="evidence" value="ECO:0007669"/>
    <property type="project" value="InterPro"/>
</dbReference>
<dbReference type="Gene3D" id="3.40.190.10">
    <property type="entry name" value="Periplasmic binding protein-like II"/>
    <property type="match status" value="2"/>
</dbReference>
<evidence type="ECO:0000256" key="2">
    <source>
        <dbReference type="ARBA" id="ARBA00022729"/>
    </source>
</evidence>
<evidence type="ECO:0000313" key="4">
    <source>
        <dbReference type="Proteomes" id="UP000649179"/>
    </source>
</evidence>
<dbReference type="InterPro" id="IPR005770">
    <property type="entry name" value="PhnD"/>
</dbReference>
<keyword evidence="4" id="KW-1185">Reference proteome</keyword>
<dbReference type="AlphaFoldDB" id="A0A917BSB5"/>
<dbReference type="Pfam" id="PF12974">
    <property type="entry name" value="Phosphonate-bd"/>
    <property type="match status" value="1"/>
</dbReference>
<accession>A0A917BSB5</accession>
<dbReference type="PANTHER" id="PTHR35841:SF1">
    <property type="entry name" value="PHOSPHONATES-BINDING PERIPLASMIC PROTEIN"/>
    <property type="match status" value="1"/>
</dbReference>
<organism evidence="3 4">
    <name type="scientific">Marmoricola endophyticus</name>
    <dbReference type="NCBI Taxonomy" id="2040280"/>
    <lineage>
        <taxon>Bacteria</taxon>
        <taxon>Bacillati</taxon>
        <taxon>Actinomycetota</taxon>
        <taxon>Actinomycetes</taxon>
        <taxon>Propionibacteriales</taxon>
        <taxon>Nocardioidaceae</taxon>
        <taxon>Marmoricola</taxon>
    </lineage>
</organism>
<name>A0A917BSB5_9ACTN</name>
<dbReference type="SUPFAM" id="SSF53850">
    <property type="entry name" value="Periplasmic binding protein-like II"/>
    <property type="match status" value="1"/>
</dbReference>
<dbReference type="EMBL" id="BMKQ01000002">
    <property type="protein sequence ID" value="GGF56919.1"/>
    <property type="molecule type" value="Genomic_DNA"/>
</dbReference>
<keyword evidence="2" id="KW-0732">Signal</keyword>
<dbReference type="NCBIfam" id="TIGR01098">
    <property type="entry name" value="3A0109s03R"/>
    <property type="match status" value="1"/>
</dbReference>
<dbReference type="Proteomes" id="UP000649179">
    <property type="component" value="Unassembled WGS sequence"/>
</dbReference>
<dbReference type="GO" id="GO:0043190">
    <property type="term" value="C:ATP-binding cassette (ABC) transporter complex"/>
    <property type="evidence" value="ECO:0007669"/>
    <property type="project" value="InterPro"/>
</dbReference>
<reference evidence="3" key="1">
    <citation type="journal article" date="2014" name="Int. J. Syst. Evol. Microbiol.">
        <title>Complete genome sequence of Corynebacterium casei LMG S-19264T (=DSM 44701T), isolated from a smear-ripened cheese.</title>
        <authorList>
            <consortium name="US DOE Joint Genome Institute (JGI-PGF)"/>
            <person name="Walter F."/>
            <person name="Albersmeier A."/>
            <person name="Kalinowski J."/>
            <person name="Ruckert C."/>
        </authorList>
    </citation>
    <scope>NUCLEOTIDE SEQUENCE</scope>
    <source>
        <strain evidence="3">CGMCC 1.16067</strain>
    </source>
</reference>
<evidence type="ECO:0000313" key="3">
    <source>
        <dbReference type="EMBL" id="GGF56919.1"/>
    </source>
</evidence>
<dbReference type="CDD" id="cd01071">
    <property type="entry name" value="PBP2_PhnD_like"/>
    <property type="match status" value="1"/>
</dbReference>
<sequence length="306" mass="31784">MKRNHLLPLAALAGTAVLSLGLSGCGAESSASASDSVCPDGGINFGVEPFEDPAKLTPAYQTIAKAMSKELDCDVNVQIVDTYSAEVLAMRNDKLTLGQFGPLGYVFAKEKADAEAVASFGTGDGELSTYKAGIWVPEDSPVTSIADLKGKSLALSEPGSTSGDALPRQALKDAGLKESDLKVQYAGGHPEALLALTNGKVDAAEINTQQEATSTEAGQFKAADYREIWTSDPIPNDPITIAGKADPKLKAAVKKALLNLPASAVSTAAGYLDVEPAGQLVAVGEKDYQPLFELAQKLGLTEKDVS</sequence>
<reference evidence="3" key="2">
    <citation type="submission" date="2020-09" db="EMBL/GenBank/DDBJ databases">
        <authorList>
            <person name="Sun Q."/>
            <person name="Zhou Y."/>
        </authorList>
    </citation>
    <scope>NUCLEOTIDE SEQUENCE</scope>
    <source>
        <strain evidence="3">CGMCC 1.16067</strain>
    </source>
</reference>
<dbReference type="PROSITE" id="PS51257">
    <property type="entry name" value="PROKAR_LIPOPROTEIN"/>
    <property type="match status" value="1"/>
</dbReference>
<gene>
    <name evidence="3" type="ORF">GCM10011519_33560</name>
</gene>
<dbReference type="PANTHER" id="PTHR35841">
    <property type="entry name" value="PHOSPHONATES-BINDING PERIPLASMIC PROTEIN"/>
    <property type="match status" value="1"/>
</dbReference>
<comment type="caution">
    <text evidence="3">The sequence shown here is derived from an EMBL/GenBank/DDBJ whole genome shotgun (WGS) entry which is preliminary data.</text>
</comment>